<proteinExistence type="predicted"/>
<feature type="compositionally biased region" description="Polar residues" evidence="1">
    <location>
        <begin position="71"/>
        <end position="116"/>
    </location>
</feature>
<comment type="caution">
    <text evidence="3">The sequence shown here is derived from an EMBL/GenBank/DDBJ whole genome shotgun (WGS) entry which is preliminary data.</text>
</comment>
<evidence type="ECO:0000256" key="1">
    <source>
        <dbReference type="SAM" id="MobiDB-lite"/>
    </source>
</evidence>
<dbReference type="Proteomes" id="UP000636755">
    <property type="component" value="Unassembled WGS sequence"/>
</dbReference>
<dbReference type="InterPro" id="IPR026906">
    <property type="entry name" value="LRR_5"/>
</dbReference>
<reference evidence="3 4" key="1">
    <citation type="submission" date="2020-08" db="EMBL/GenBank/DDBJ databases">
        <title>Genome public.</title>
        <authorList>
            <person name="Liu C."/>
            <person name="Sun Q."/>
        </authorList>
    </citation>
    <scope>NUCLEOTIDE SEQUENCE [LARGE SCALE GENOMIC DNA]</scope>
    <source>
        <strain evidence="3 4">NSJ-71</strain>
    </source>
</reference>
<dbReference type="RefSeq" id="WP_186935512.1">
    <property type="nucleotide sequence ID" value="NZ_JACOPS010000003.1"/>
</dbReference>
<gene>
    <name evidence="3" type="ORF">H8R91_07715</name>
</gene>
<feature type="transmembrane region" description="Helical" evidence="2">
    <location>
        <begin position="133"/>
        <end position="154"/>
    </location>
</feature>
<keyword evidence="4" id="KW-1185">Reference proteome</keyword>
<dbReference type="Gene3D" id="3.80.10.10">
    <property type="entry name" value="Ribonuclease Inhibitor"/>
    <property type="match status" value="1"/>
</dbReference>
<feature type="region of interest" description="Disordered" evidence="1">
    <location>
        <begin position="68"/>
        <end position="116"/>
    </location>
</feature>
<evidence type="ECO:0000256" key="2">
    <source>
        <dbReference type="SAM" id="Phobius"/>
    </source>
</evidence>
<dbReference type="Pfam" id="PF13306">
    <property type="entry name" value="LRR_5"/>
    <property type="match status" value="1"/>
</dbReference>
<keyword evidence="2" id="KW-1133">Transmembrane helix</keyword>
<name>A0ABR7HLN0_9FIRM</name>
<sequence>MHRCPDCGERFEGNICTFCGRPVPQEELEQEKAVQEKSDEQANINNSEEASKFTVENAALNSDGVQPVNEYAQNGYNTQPVNNYAQKNYNSQHSYGNPNYSNSAMPNGYTNQNQPFSDVVNTREKKKSKTARIVVPVVVSVLIISLCVIGYIVIMNVIKNNKFNKGIGEFTGADDSAAVSSVSMDLDENSYCFYTENDDGTVTVTGIDTVDYYNDFKDEVVDDTYNFYFNIPSEINGKTVTAIGKINPTNPLSSGTLHIYITVPGTVKTIQSDTFKLSEHVREITFEDGVETLEPDAIVDCYSLDRVNIPESVTVIGEHAVGFNIAGDTFSEPVGKREYTRSPLTYIYTKEGSAADRYAKDNDLYIKYN</sequence>
<dbReference type="InterPro" id="IPR032675">
    <property type="entry name" value="LRR_dom_sf"/>
</dbReference>
<organism evidence="3 4">
    <name type="scientific">Ruminococcus intestinalis</name>
    <dbReference type="NCBI Taxonomy" id="2763066"/>
    <lineage>
        <taxon>Bacteria</taxon>
        <taxon>Bacillati</taxon>
        <taxon>Bacillota</taxon>
        <taxon>Clostridia</taxon>
        <taxon>Eubacteriales</taxon>
        <taxon>Oscillospiraceae</taxon>
        <taxon>Ruminococcus</taxon>
    </lineage>
</organism>
<dbReference type="EMBL" id="JACOPS010000003">
    <property type="protein sequence ID" value="MBC5728405.1"/>
    <property type="molecule type" value="Genomic_DNA"/>
</dbReference>
<evidence type="ECO:0000313" key="4">
    <source>
        <dbReference type="Proteomes" id="UP000636755"/>
    </source>
</evidence>
<keyword evidence="2" id="KW-0812">Transmembrane</keyword>
<keyword evidence="2" id="KW-0472">Membrane</keyword>
<accession>A0ABR7HLN0</accession>
<evidence type="ECO:0000313" key="3">
    <source>
        <dbReference type="EMBL" id="MBC5728405.1"/>
    </source>
</evidence>
<protein>
    <submittedName>
        <fullName evidence="3">Leucine-rich repeat protein</fullName>
    </submittedName>
</protein>